<feature type="compositionally biased region" description="Low complexity" evidence="1">
    <location>
        <begin position="63"/>
        <end position="76"/>
    </location>
</feature>
<organism evidence="2 3">
    <name type="scientific">Stylophora pistillata</name>
    <name type="common">Smooth cauliflower coral</name>
    <dbReference type="NCBI Taxonomy" id="50429"/>
    <lineage>
        <taxon>Eukaryota</taxon>
        <taxon>Metazoa</taxon>
        <taxon>Cnidaria</taxon>
        <taxon>Anthozoa</taxon>
        <taxon>Hexacorallia</taxon>
        <taxon>Scleractinia</taxon>
        <taxon>Astrocoeniina</taxon>
        <taxon>Pocilloporidae</taxon>
        <taxon>Stylophora</taxon>
    </lineage>
</organism>
<protein>
    <submittedName>
        <fullName evidence="2">Uncharacterized protein</fullName>
    </submittedName>
</protein>
<feature type="compositionally biased region" description="Polar residues" evidence="1">
    <location>
        <begin position="116"/>
        <end position="137"/>
    </location>
</feature>
<dbReference type="EMBL" id="LSMT01000634">
    <property type="protein sequence ID" value="PFX15572.1"/>
    <property type="molecule type" value="Genomic_DNA"/>
</dbReference>
<feature type="compositionally biased region" description="Low complexity" evidence="1">
    <location>
        <begin position="152"/>
        <end position="163"/>
    </location>
</feature>
<evidence type="ECO:0000256" key="1">
    <source>
        <dbReference type="SAM" id="MobiDB-lite"/>
    </source>
</evidence>
<dbReference type="PANTHER" id="PTHR33769:SF2">
    <property type="entry name" value="TESTIS-EXPRESSED PROTEIN 26"/>
    <property type="match status" value="1"/>
</dbReference>
<dbReference type="AlphaFoldDB" id="A0A2B4RH43"/>
<comment type="caution">
    <text evidence="2">The sequence shown here is derived from an EMBL/GenBank/DDBJ whole genome shotgun (WGS) entry which is preliminary data.</text>
</comment>
<evidence type="ECO:0000313" key="2">
    <source>
        <dbReference type="EMBL" id="PFX15572.1"/>
    </source>
</evidence>
<proteinExistence type="predicted"/>
<dbReference type="InterPro" id="IPR043460">
    <property type="entry name" value="MEDAG/TEX26"/>
</dbReference>
<accession>A0A2B4RH43</accession>
<sequence>MTQVKGSSTCVLPKLDESVVTPGFAYNIARYFPSGTHADKERCIELMEKIGVSSDPAMWYSTAPVSPARPRSVPPRCTRFPEKSKHSSTKNPELFYMTTNKREFGGNFGPPARSARPSTSKIFSSRNSDSSTTYRTDFSSKNDKKVKGIRTGSSSGNRSNNPHPSEAFITWKFASRFPSVLCEEIDPEAMNEVCKDELKSTYQSDYTGIPQGVNICTVFEGDLVPSLYKPLNTLDSTSRYSYQVPVVRPTLSANFTRFGCNRNKYKPAVGAVPTVSYNSPQMHLYGQTHYSRDYVDKSAVLKEKSKNYQHAAIPALDEYLKTAKPHERESLMQKLQSLATKDRRENHYPQWLSQWTGPV</sequence>
<dbReference type="Proteomes" id="UP000225706">
    <property type="component" value="Unassembled WGS sequence"/>
</dbReference>
<reference evidence="3" key="1">
    <citation type="journal article" date="2017" name="bioRxiv">
        <title>Comparative analysis of the genomes of Stylophora pistillata and Acropora digitifera provides evidence for extensive differences between species of corals.</title>
        <authorList>
            <person name="Voolstra C.R."/>
            <person name="Li Y."/>
            <person name="Liew Y.J."/>
            <person name="Baumgarten S."/>
            <person name="Zoccola D."/>
            <person name="Flot J.-F."/>
            <person name="Tambutte S."/>
            <person name="Allemand D."/>
            <person name="Aranda M."/>
        </authorList>
    </citation>
    <scope>NUCLEOTIDE SEQUENCE [LARGE SCALE GENOMIC DNA]</scope>
</reference>
<feature type="region of interest" description="Disordered" evidence="1">
    <location>
        <begin position="63"/>
        <end position="163"/>
    </location>
</feature>
<name>A0A2B4RH43_STYPI</name>
<evidence type="ECO:0000313" key="3">
    <source>
        <dbReference type="Proteomes" id="UP000225706"/>
    </source>
</evidence>
<keyword evidence="3" id="KW-1185">Reference proteome</keyword>
<gene>
    <name evidence="2" type="ORF">AWC38_SpisGene20200</name>
</gene>
<dbReference type="GO" id="GO:0005737">
    <property type="term" value="C:cytoplasm"/>
    <property type="evidence" value="ECO:0007669"/>
    <property type="project" value="TreeGrafter"/>
</dbReference>
<dbReference type="OrthoDB" id="5984625at2759"/>
<dbReference type="PANTHER" id="PTHR33769">
    <property type="entry name" value="TESTIS-EXPRESSED PROTEIN 26 ISOFORM X3"/>
    <property type="match status" value="1"/>
</dbReference>